<name>A0A016VWR0_9BILA</name>
<sequence>MTSLGLLVVVWWIATLLAAFDLVHYRSPFESLSNCEFFMAAGGVLLLVFIIWTKISLILYRGYIRTEREAHYRRRLSSGLHMSRSNTFPPTLV</sequence>
<dbReference type="AlphaFoldDB" id="A0A016VWR0"/>
<feature type="signal peptide" evidence="2">
    <location>
        <begin position="1"/>
        <end position="18"/>
    </location>
</feature>
<keyword evidence="1" id="KW-0812">Transmembrane</keyword>
<feature type="transmembrane region" description="Helical" evidence="1">
    <location>
        <begin position="38"/>
        <end position="60"/>
    </location>
</feature>
<organism evidence="3 4">
    <name type="scientific">Ancylostoma ceylanicum</name>
    <dbReference type="NCBI Taxonomy" id="53326"/>
    <lineage>
        <taxon>Eukaryota</taxon>
        <taxon>Metazoa</taxon>
        <taxon>Ecdysozoa</taxon>
        <taxon>Nematoda</taxon>
        <taxon>Chromadorea</taxon>
        <taxon>Rhabditida</taxon>
        <taxon>Rhabditina</taxon>
        <taxon>Rhabditomorpha</taxon>
        <taxon>Strongyloidea</taxon>
        <taxon>Ancylostomatidae</taxon>
        <taxon>Ancylostomatinae</taxon>
        <taxon>Ancylostoma</taxon>
    </lineage>
</organism>
<dbReference type="Proteomes" id="UP000024635">
    <property type="component" value="Unassembled WGS sequence"/>
</dbReference>
<evidence type="ECO:0000313" key="3">
    <source>
        <dbReference type="EMBL" id="EYC31855.1"/>
    </source>
</evidence>
<reference evidence="4" key="1">
    <citation type="journal article" date="2015" name="Nat. Genet.">
        <title>The genome and transcriptome of the zoonotic hookworm Ancylostoma ceylanicum identify infection-specific gene families.</title>
        <authorList>
            <person name="Schwarz E.M."/>
            <person name="Hu Y."/>
            <person name="Antoshechkin I."/>
            <person name="Miller M.M."/>
            <person name="Sternberg P.W."/>
            <person name="Aroian R.V."/>
        </authorList>
    </citation>
    <scope>NUCLEOTIDE SEQUENCE</scope>
    <source>
        <strain evidence="4">HY135</strain>
    </source>
</reference>
<keyword evidence="1" id="KW-1133">Transmembrane helix</keyword>
<dbReference type="OrthoDB" id="5819967at2759"/>
<evidence type="ECO:0000256" key="2">
    <source>
        <dbReference type="SAM" id="SignalP"/>
    </source>
</evidence>
<gene>
    <name evidence="3" type="primary">Acey_s0003.g1273</name>
    <name evidence="3" type="synonym">Acey-F13D12.10</name>
    <name evidence="3" type="ORF">Y032_0003g1273</name>
</gene>
<evidence type="ECO:0000313" key="4">
    <source>
        <dbReference type="Proteomes" id="UP000024635"/>
    </source>
</evidence>
<evidence type="ECO:0000256" key="1">
    <source>
        <dbReference type="SAM" id="Phobius"/>
    </source>
</evidence>
<comment type="caution">
    <text evidence="3">The sequence shown here is derived from an EMBL/GenBank/DDBJ whole genome shotgun (WGS) entry which is preliminary data.</text>
</comment>
<protein>
    <submittedName>
        <fullName evidence="3">Uncharacterized protein</fullName>
    </submittedName>
</protein>
<dbReference type="EMBL" id="JARK01001339">
    <property type="protein sequence ID" value="EYC31855.1"/>
    <property type="molecule type" value="Genomic_DNA"/>
</dbReference>
<feature type="chain" id="PRO_5001494003" evidence="2">
    <location>
        <begin position="19"/>
        <end position="93"/>
    </location>
</feature>
<keyword evidence="1" id="KW-0472">Membrane</keyword>
<proteinExistence type="predicted"/>
<keyword evidence="4" id="KW-1185">Reference proteome</keyword>
<keyword evidence="2" id="KW-0732">Signal</keyword>
<accession>A0A016VWR0</accession>